<dbReference type="InterPro" id="IPR036236">
    <property type="entry name" value="Znf_C2H2_sf"/>
</dbReference>
<dbReference type="InterPro" id="IPR022755">
    <property type="entry name" value="Znf_C2H2_jaz"/>
</dbReference>
<comment type="subcellular location">
    <subcellularLocation>
        <location evidence="1">Nucleus</location>
    </subcellularLocation>
</comment>
<evidence type="ECO:0000256" key="3">
    <source>
        <dbReference type="ARBA" id="ARBA00022771"/>
    </source>
</evidence>
<feature type="compositionally biased region" description="Polar residues" evidence="6">
    <location>
        <begin position="322"/>
        <end position="332"/>
    </location>
</feature>
<dbReference type="Pfam" id="PF11931">
    <property type="entry name" value="SF3a60_Prp9_C"/>
    <property type="match status" value="1"/>
</dbReference>
<sequence length="529" mass="60626">MSGIIEAQRAFLETRDTLEESISKRFLRNPKLLPKKLVPKNGSLLGDRKKRYTRRLHILQQQELKFLSEEYNRVSKTAARCFEDDLSLYQQNVESLTEKPSTFDKFDQLIGRIPKPKMDEGEFAKSLRDVYLSFSPSEPSDVKIRVKAKTKEEVTLMKKKCILSSAASHLVAEQKKKEEEQQQSGELGVEVLDLLPFHKLYKDVTGKDVSYVEFTYKFAHFPYADARDASLYLRYLQSLSDYLWKKFCSLYPLEDTDELWRDIEARYASSQNGLAEDTLQPTSDNLYCTACAKSFANENVYMGHLHGKKHQKNEKNAKAAATSPNSEVNGTQKPKSWYEHLISFLAQELKPEILNIEKSVVLSERERMIEQQNSLDLENEFTAVEDSGSSDSEADAESDSDINDAFKNLPLGSDGTPIPLWLYKLQGLHKVYNCEICGNVSYKGRQSFGKHFHGSRHIYGLQCLGIPEENYPLLRNITKIAEARDLWATLKKERKSKEGEAHDAIEVEDKNGNVMKEQDYVELKRQGLI</sequence>
<proteinExistence type="predicted"/>
<name>A0ABP0ZVQ1_9ASCO</name>
<reference evidence="8 9" key="1">
    <citation type="submission" date="2024-03" db="EMBL/GenBank/DDBJ databases">
        <authorList>
            <person name="Brejova B."/>
        </authorList>
    </citation>
    <scope>NUCLEOTIDE SEQUENCE [LARGE SCALE GENOMIC DNA]</scope>
    <source>
        <strain evidence="8 9">CBS 14171</strain>
    </source>
</reference>
<evidence type="ECO:0000256" key="1">
    <source>
        <dbReference type="ARBA" id="ARBA00004123"/>
    </source>
</evidence>
<organism evidence="8 9">
    <name type="scientific">Lodderomyces beijingensis</name>
    <dbReference type="NCBI Taxonomy" id="1775926"/>
    <lineage>
        <taxon>Eukaryota</taxon>
        <taxon>Fungi</taxon>
        <taxon>Dikarya</taxon>
        <taxon>Ascomycota</taxon>
        <taxon>Saccharomycotina</taxon>
        <taxon>Pichiomycetes</taxon>
        <taxon>Debaryomycetaceae</taxon>
        <taxon>Candida/Lodderomyces clade</taxon>
        <taxon>Lodderomyces</taxon>
    </lineage>
</organism>
<dbReference type="PROSITE" id="PS00028">
    <property type="entry name" value="ZINC_FINGER_C2H2_1"/>
    <property type="match status" value="1"/>
</dbReference>
<dbReference type="PANTHER" id="PTHR12786:SF2">
    <property type="entry name" value="SPLICING FACTOR 3A SUBUNIT 3"/>
    <property type="match status" value="1"/>
</dbReference>
<feature type="compositionally biased region" description="Acidic residues" evidence="6">
    <location>
        <begin position="392"/>
        <end position="402"/>
    </location>
</feature>
<feature type="domain" description="C2H2-type" evidence="7">
    <location>
        <begin position="288"/>
        <end position="310"/>
    </location>
</feature>
<dbReference type="InterPro" id="IPR031590">
    <property type="entry name" value="PRP9_N"/>
</dbReference>
<dbReference type="InterPro" id="IPR003604">
    <property type="entry name" value="Matrin/U1-like-C_Znf_C2H2"/>
</dbReference>
<dbReference type="InterPro" id="IPR051421">
    <property type="entry name" value="RNA_Proc_DNA_Dmg_Regulator"/>
</dbReference>
<dbReference type="Pfam" id="PF16958">
    <property type="entry name" value="PRP9_N"/>
    <property type="match status" value="1"/>
</dbReference>
<gene>
    <name evidence="8" type="ORF">LODBEIA_P56600</name>
</gene>
<dbReference type="RefSeq" id="XP_066832598.1">
    <property type="nucleotide sequence ID" value="XM_066976017.1"/>
</dbReference>
<evidence type="ECO:0000256" key="5">
    <source>
        <dbReference type="ARBA" id="ARBA00023242"/>
    </source>
</evidence>
<dbReference type="InterPro" id="IPR013087">
    <property type="entry name" value="Znf_C2H2_type"/>
</dbReference>
<dbReference type="Proteomes" id="UP001497383">
    <property type="component" value="Chromosome 7"/>
</dbReference>
<dbReference type="GeneID" id="92210856"/>
<feature type="region of interest" description="Disordered" evidence="6">
    <location>
        <begin position="379"/>
        <end position="405"/>
    </location>
</feature>
<keyword evidence="9" id="KW-1185">Reference proteome</keyword>
<dbReference type="Pfam" id="PF12171">
    <property type="entry name" value="zf-C2H2_jaz"/>
    <property type="match status" value="1"/>
</dbReference>
<keyword evidence="2" id="KW-0479">Metal-binding</keyword>
<dbReference type="SUPFAM" id="SSF57667">
    <property type="entry name" value="beta-beta-alpha zinc fingers"/>
    <property type="match status" value="1"/>
</dbReference>
<keyword evidence="4" id="KW-0862">Zinc</keyword>
<protein>
    <recommendedName>
        <fullName evidence="7">C2H2-type domain-containing protein</fullName>
    </recommendedName>
</protein>
<evidence type="ECO:0000256" key="2">
    <source>
        <dbReference type="ARBA" id="ARBA00022723"/>
    </source>
</evidence>
<dbReference type="EMBL" id="OZ022411">
    <property type="protein sequence ID" value="CAK9441792.1"/>
    <property type="molecule type" value="Genomic_DNA"/>
</dbReference>
<feature type="region of interest" description="Disordered" evidence="6">
    <location>
        <begin position="307"/>
        <end position="332"/>
    </location>
</feature>
<accession>A0ABP0ZVQ1</accession>
<evidence type="ECO:0000256" key="6">
    <source>
        <dbReference type="SAM" id="MobiDB-lite"/>
    </source>
</evidence>
<keyword evidence="5" id="KW-0539">Nucleus</keyword>
<evidence type="ECO:0000313" key="8">
    <source>
        <dbReference type="EMBL" id="CAK9441792.1"/>
    </source>
</evidence>
<dbReference type="SMART" id="SM00355">
    <property type="entry name" value="ZnF_C2H2"/>
    <property type="match status" value="2"/>
</dbReference>
<evidence type="ECO:0000313" key="9">
    <source>
        <dbReference type="Proteomes" id="UP001497383"/>
    </source>
</evidence>
<evidence type="ECO:0000259" key="7">
    <source>
        <dbReference type="PROSITE" id="PS00028"/>
    </source>
</evidence>
<dbReference type="Gene3D" id="3.30.160.60">
    <property type="entry name" value="Classic Zinc Finger"/>
    <property type="match status" value="1"/>
</dbReference>
<dbReference type="PANTHER" id="PTHR12786">
    <property type="entry name" value="SPLICING FACTOR SF3A-RELATED"/>
    <property type="match status" value="1"/>
</dbReference>
<keyword evidence="3" id="KW-0863">Zinc-finger</keyword>
<dbReference type="InterPro" id="IPR024598">
    <property type="entry name" value="SF3a60/Prp9_C"/>
</dbReference>
<evidence type="ECO:0000256" key="4">
    <source>
        <dbReference type="ARBA" id="ARBA00022833"/>
    </source>
</evidence>
<dbReference type="SMART" id="SM00451">
    <property type="entry name" value="ZnF_U1"/>
    <property type="match status" value="1"/>
</dbReference>